<dbReference type="EMBL" id="BNAY01000007">
    <property type="protein sequence ID" value="GHH28521.1"/>
    <property type="molecule type" value="Genomic_DNA"/>
</dbReference>
<comment type="caution">
    <text evidence="2">The sequence shown here is derived from an EMBL/GenBank/DDBJ whole genome shotgun (WGS) entry which is preliminary data.</text>
</comment>
<reference evidence="3" key="1">
    <citation type="journal article" date="2019" name="Int. J. Syst. Evol. Microbiol.">
        <title>The Global Catalogue of Microorganisms (GCM) 10K type strain sequencing project: providing services to taxonomists for standard genome sequencing and annotation.</title>
        <authorList>
            <consortium name="The Broad Institute Genomics Platform"/>
            <consortium name="The Broad Institute Genome Sequencing Center for Infectious Disease"/>
            <person name="Wu L."/>
            <person name="Ma J."/>
        </authorList>
    </citation>
    <scope>NUCLEOTIDE SEQUENCE [LARGE SCALE GENOMIC DNA]</scope>
    <source>
        <strain evidence="3">CGMCC 4.7683</strain>
    </source>
</reference>
<dbReference type="Gene3D" id="3.90.176.10">
    <property type="entry name" value="Toxin ADP-ribosyltransferase, Chain A, domain 1"/>
    <property type="match status" value="1"/>
</dbReference>
<organism evidence="2 3">
    <name type="scientific">Amycolatopsis oliviviridis</name>
    <dbReference type="NCBI Taxonomy" id="1471590"/>
    <lineage>
        <taxon>Bacteria</taxon>
        <taxon>Bacillati</taxon>
        <taxon>Actinomycetota</taxon>
        <taxon>Actinomycetes</taxon>
        <taxon>Pseudonocardiales</taxon>
        <taxon>Pseudonocardiaceae</taxon>
        <taxon>Amycolatopsis</taxon>
    </lineage>
</organism>
<dbReference type="Proteomes" id="UP000635387">
    <property type="component" value="Unassembled WGS sequence"/>
</dbReference>
<feature type="region of interest" description="Disordered" evidence="1">
    <location>
        <begin position="407"/>
        <end position="431"/>
    </location>
</feature>
<name>A0ABQ3LXU0_9PSEU</name>
<evidence type="ECO:0000313" key="2">
    <source>
        <dbReference type="EMBL" id="GHH28521.1"/>
    </source>
</evidence>
<proteinExistence type="predicted"/>
<evidence type="ECO:0000313" key="3">
    <source>
        <dbReference type="Proteomes" id="UP000635387"/>
    </source>
</evidence>
<accession>A0ABQ3LXU0</accession>
<sequence length="768" mass="83227">MSLLLKVPRLVRRKPRVHCEPVGTATVVFEADGMTVQAGRLAMSLPPDHEHTLVLVDVPAARRSTALWETLAVAVEAAGKPLRLLPSEAAGEIDLESSAWLSNRLGQSVLYPDGQVLSSANGLVFLPPDGSRGWVACAPGKKPSRVGRRFPVPDWEGLIAADSYRVGRSTTAEPLPAGVWLRPDGPEPWLEAGRAKLTRWLCVRSRELTVVLGGHGIPALPLADVVQWWAALSPDLRAGVRFLCYGAIGAPAGEEPGQALADALGVGVVCHGGFPVGSPDCPDVFTMLRDGSHGVRTFAEQLTFRPRRGKAAEPDAPQLRRWRRPPGELTEVGPGLYRHRSEALVEVVQAGLWLRSAREHARAGEIRRMAPDPGGVLVFHDPEEEAVTTLVAEILHRQESSLRERTIPVPLPSPSRTQRRQAFAPDLTTPLSPLPRLSRLLRRHDEQTVASPPSAVAAIPSQTDLRARLEPDGERTTRLEHPAKTMPEVELETGSPILQPEPPPESRAWPLAPDFEAHGSVVRENREDEFDALAERMTKVLRRFSAHPRTSESGLIEAVAAGLYLARHDPDVDGGLRAGTDGTHVSFARCAAAGLHKMPVHRNAAAITAVDPGPRVWKLLKTLPVVRDWGFSHLLTAPTEDETGTADLVVWSLTGRLTAPIEPADDAVTGRVVFLPGTAFKVLDVVEPGEGDRGVILMRELADVELGGDGKGTGGKARDDLVRSSLRKLAKRTGGRGSTVPIAHRHRFSRVPGFAEVPDHRDDERMAR</sequence>
<protein>
    <submittedName>
        <fullName evidence="2">Uncharacterized protein</fullName>
    </submittedName>
</protein>
<evidence type="ECO:0000256" key="1">
    <source>
        <dbReference type="SAM" id="MobiDB-lite"/>
    </source>
</evidence>
<dbReference type="RefSeq" id="WP_229907995.1">
    <property type="nucleotide sequence ID" value="NZ_BNAY01000007.1"/>
</dbReference>
<gene>
    <name evidence="2" type="ORF">GCM10017790_59500</name>
</gene>
<keyword evidence="3" id="KW-1185">Reference proteome</keyword>